<dbReference type="AlphaFoldDB" id="A0A9W6P256"/>
<feature type="domain" description="DUF397" evidence="1">
    <location>
        <begin position="7"/>
        <end position="59"/>
    </location>
</feature>
<evidence type="ECO:0000313" key="2">
    <source>
        <dbReference type="EMBL" id="GLU45717.1"/>
    </source>
</evidence>
<dbReference type="RefSeq" id="WP_285756609.1">
    <property type="nucleotide sequence ID" value="NZ_BSQG01000001.1"/>
</dbReference>
<evidence type="ECO:0000259" key="1">
    <source>
        <dbReference type="Pfam" id="PF04149"/>
    </source>
</evidence>
<evidence type="ECO:0000313" key="3">
    <source>
        <dbReference type="Proteomes" id="UP001165092"/>
    </source>
</evidence>
<dbReference type="Proteomes" id="UP001165092">
    <property type="component" value="Unassembled WGS sequence"/>
</dbReference>
<reference evidence="2" key="1">
    <citation type="submission" date="2023-02" db="EMBL/GenBank/DDBJ databases">
        <title>Nocardiopsis ansamitocini NBRC 112285.</title>
        <authorList>
            <person name="Ichikawa N."/>
            <person name="Sato H."/>
            <person name="Tonouchi N."/>
        </authorList>
    </citation>
    <scope>NUCLEOTIDE SEQUENCE</scope>
    <source>
        <strain evidence="2">NBRC 112285</strain>
    </source>
</reference>
<keyword evidence="3" id="KW-1185">Reference proteome</keyword>
<dbReference type="Pfam" id="PF04149">
    <property type="entry name" value="DUF397"/>
    <property type="match status" value="1"/>
</dbReference>
<dbReference type="InterPro" id="IPR007278">
    <property type="entry name" value="DUF397"/>
</dbReference>
<comment type="caution">
    <text evidence="2">The sequence shown here is derived from an EMBL/GenBank/DDBJ whole genome shotgun (WGS) entry which is preliminary data.</text>
</comment>
<protein>
    <recommendedName>
        <fullName evidence="1">DUF397 domain-containing protein</fullName>
    </recommendedName>
</protein>
<gene>
    <name evidence="2" type="ORF">Nans01_00680</name>
</gene>
<accession>A0A9W6P256</accession>
<name>A0A9W6P256_9ACTN</name>
<dbReference type="EMBL" id="BSQG01000001">
    <property type="protein sequence ID" value="GLU45717.1"/>
    <property type="molecule type" value="Genomic_DNA"/>
</dbReference>
<organism evidence="2 3">
    <name type="scientific">Nocardiopsis ansamitocini</name>
    <dbReference type="NCBI Taxonomy" id="1670832"/>
    <lineage>
        <taxon>Bacteria</taxon>
        <taxon>Bacillati</taxon>
        <taxon>Actinomycetota</taxon>
        <taxon>Actinomycetes</taxon>
        <taxon>Streptosporangiales</taxon>
        <taxon>Nocardiopsidaceae</taxon>
        <taxon>Nocardiopsis</taxon>
    </lineage>
</organism>
<proteinExistence type="predicted"/>
<sequence length="63" mass="6714">MDAHATKWHKSSYSNASGGNCVEVAETTDVVLVRDTQNRGLGHVGVSVEAWGAFLAEVKTGRL</sequence>